<evidence type="ECO:0000313" key="2">
    <source>
        <dbReference type="EMBL" id="OJK02130.1"/>
    </source>
</evidence>
<dbReference type="GeneID" id="30974662"/>
<dbReference type="AlphaFoldDB" id="A0A1L9X0W5"/>
<gene>
    <name evidence="2" type="ORF">ASPACDRAFT_40948</name>
</gene>
<sequence>MRQANRTRALLELSPAKHPKKKTSDTSSEARKNCAYHARDCPLESPSAGILPPSPRTVAMSLGPHYYHTRTIGLKNGSQMTTRESLTGVYWALDTVFTIFLDDESPLEVVGPLAAKCRSLHASHETPEPFQQVVRRTEAAPESASQRHSYQARYDSTKWNSG</sequence>
<feature type="compositionally biased region" description="Basic and acidic residues" evidence="1">
    <location>
        <begin position="22"/>
        <end position="31"/>
    </location>
</feature>
<proteinExistence type="predicted"/>
<name>A0A1L9X0W5_ASPA1</name>
<dbReference type="RefSeq" id="XP_020058469.1">
    <property type="nucleotide sequence ID" value="XM_020200848.1"/>
</dbReference>
<keyword evidence="3" id="KW-1185">Reference proteome</keyword>
<protein>
    <submittedName>
        <fullName evidence="2">Uncharacterized protein</fullName>
    </submittedName>
</protein>
<feature type="region of interest" description="Disordered" evidence="1">
    <location>
        <begin position="124"/>
        <end position="162"/>
    </location>
</feature>
<accession>A0A1L9X0W5</accession>
<reference evidence="3" key="1">
    <citation type="journal article" date="2017" name="Genome Biol.">
        <title>Comparative genomics reveals high biological diversity and specific adaptations in the industrially and medically important fungal genus Aspergillus.</title>
        <authorList>
            <person name="de Vries R.P."/>
            <person name="Riley R."/>
            <person name="Wiebenga A."/>
            <person name="Aguilar-Osorio G."/>
            <person name="Amillis S."/>
            <person name="Uchima C.A."/>
            <person name="Anderluh G."/>
            <person name="Asadollahi M."/>
            <person name="Askin M."/>
            <person name="Barry K."/>
            <person name="Battaglia E."/>
            <person name="Bayram O."/>
            <person name="Benocci T."/>
            <person name="Braus-Stromeyer S.A."/>
            <person name="Caldana C."/>
            <person name="Canovas D."/>
            <person name="Cerqueira G.C."/>
            <person name="Chen F."/>
            <person name="Chen W."/>
            <person name="Choi C."/>
            <person name="Clum A."/>
            <person name="Dos Santos R.A."/>
            <person name="Damasio A.R."/>
            <person name="Diallinas G."/>
            <person name="Emri T."/>
            <person name="Fekete E."/>
            <person name="Flipphi M."/>
            <person name="Freyberg S."/>
            <person name="Gallo A."/>
            <person name="Gournas C."/>
            <person name="Habgood R."/>
            <person name="Hainaut M."/>
            <person name="Harispe M.L."/>
            <person name="Henrissat B."/>
            <person name="Hilden K.S."/>
            <person name="Hope R."/>
            <person name="Hossain A."/>
            <person name="Karabika E."/>
            <person name="Karaffa L."/>
            <person name="Karanyi Z."/>
            <person name="Krasevec N."/>
            <person name="Kuo A."/>
            <person name="Kusch H."/>
            <person name="LaButti K."/>
            <person name="Lagendijk E.L."/>
            <person name="Lapidus A."/>
            <person name="Levasseur A."/>
            <person name="Lindquist E."/>
            <person name="Lipzen A."/>
            <person name="Logrieco A.F."/>
            <person name="MacCabe A."/>
            <person name="Maekelae M.R."/>
            <person name="Malavazi I."/>
            <person name="Melin P."/>
            <person name="Meyer V."/>
            <person name="Mielnichuk N."/>
            <person name="Miskei M."/>
            <person name="Molnar A.P."/>
            <person name="Mule G."/>
            <person name="Ngan C.Y."/>
            <person name="Orejas M."/>
            <person name="Orosz E."/>
            <person name="Ouedraogo J.P."/>
            <person name="Overkamp K.M."/>
            <person name="Park H.-S."/>
            <person name="Perrone G."/>
            <person name="Piumi F."/>
            <person name="Punt P.J."/>
            <person name="Ram A.F."/>
            <person name="Ramon A."/>
            <person name="Rauscher S."/>
            <person name="Record E."/>
            <person name="Riano-Pachon D.M."/>
            <person name="Robert V."/>
            <person name="Roehrig J."/>
            <person name="Ruller R."/>
            <person name="Salamov A."/>
            <person name="Salih N.S."/>
            <person name="Samson R.A."/>
            <person name="Sandor E."/>
            <person name="Sanguinetti M."/>
            <person name="Schuetze T."/>
            <person name="Sepcic K."/>
            <person name="Shelest E."/>
            <person name="Sherlock G."/>
            <person name="Sophianopoulou V."/>
            <person name="Squina F.M."/>
            <person name="Sun H."/>
            <person name="Susca A."/>
            <person name="Todd R.B."/>
            <person name="Tsang A."/>
            <person name="Unkles S.E."/>
            <person name="van de Wiele N."/>
            <person name="van Rossen-Uffink D."/>
            <person name="Oliveira J.V."/>
            <person name="Vesth T.C."/>
            <person name="Visser J."/>
            <person name="Yu J.-H."/>
            <person name="Zhou M."/>
            <person name="Andersen M.R."/>
            <person name="Archer D.B."/>
            <person name="Baker S.E."/>
            <person name="Benoit I."/>
            <person name="Brakhage A.A."/>
            <person name="Braus G.H."/>
            <person name="Fischer R."/>
            <person name="Frisvad J.C."/>
            <person name="Goldman G.H."/>
            <person name="Houbraken J."/>
            <person name="Oakley B."/>
            <person name="Pocsi I."/>
            <person name="Scazzocchio C."/>
            <person name="Seiboth B."/>
            <person name="vanKuyk P.A."/>
            <person name="Wortman J."/>
            <person name="Dyer P.S."/>
            <person name="Grigoriev I.V."/>
        </authorList>
    </citation>
    <scope>NUCLEOTIDE SEQUENCE [LARGE SCALE GENOMIC DNA]</scope>
    <source>
        <strain evidence="3">ATCC 16872 / CBS 172.66 / WB 5094</strain>
    </source>
</reference>
<organism evidence="2 3">
    <name type="scientific">Aspergillus aculeatus (strain ATCC 16872 / CBS 172.66 / WB 5094)</name>
    <dbReference type="NCBI Taxonomy" id="690307"/>
    <lineage>
        <taxon>Eukaryota</taxon>
        <taxon>Fungi</taxon>
        <taxon>Dikarya</taxon>
        <taxon>Ascomycota</taxon>
        <taxon>Pezizomycotina</taxon>
        <taxon>Eurotiomycetes</taxon>
        <taxon>Eurotiomycetidae</taxon>
        <taxon>Eurotiales</taxon>
        <taxon>Aspergillaceae</taxon>
        <taxon>Aspergillus</taxon>
        <taxon>Aspergillus subgen. Circumdati</taxon>
    </lineage>
</organism>
<evidence type="ECO:0000313" key="3">
    <source>
        <dbReference type="Proteomes" id="UP000184546"/>
    </source>
</evidence>
<dbReference type="EMBL" id="KV878973">
    <property type="protein sequence ID" value="OJK02130.1"/>
    <property type="molecule type" value="Genomic_DNA"/>
</dbReference>
<dbReference type="VEuPathDB" id="FungiDB:ASPACDRAFT_40948"/>
<feature type="region of interest" description="Disordered" evidence="1">
    <location>
        <begin position="1"/>
        <end position="31"/>
    </location>
</feature>
<evidence type="ECO:0000256" key="1">
    <source>
        <dbReference type="SAM" id="MobiDB-lite"/>
    </source>
</evidence>
<dbReference type="Proteomes" id="UP000184546">
    <property type="component" value="Unassembled WGS sequence"/>
</dbReference>